<dbReference type="Pfam" id="PF14367">
    <property type="entry name" value="DUF4411"/>
    <property type="match status" value="1"/>
</dbReference>
<proteinExistence type="predicted"/>
<evidence type="ECO:0000313" key="1">
    <source>
        <dbReference type="EMBL" id="RYQ40741.1"/>
    </source>
</evidence>
<organism evidence="1 2">
    <name type="scientific">Bifidobacterium pseudolongum subsp. globosum</name>
    <dbReference type="NCBI Taxonomy" id="1690"/>
    <lineage>
        <taxon>Bacteria</taxon>
        <taxon>Bacillati</taxon>
        <taxon>Actinomycetota</taxon>
        <taxon>Actinomycetes</taxon>
        <taxon>Bifidobacteriales</taxon>
        <taxon>Bifidobacteriaceae</taxon>
        <taxon>Bifidobacterium</taxon>
    </lineage>
</organism>
<reference evidence="1 2" key="1">
    <citation type="submission" date="2018-12" db="EMBL/GenBank/DDBJ databases">
        <title>Unveiling genomic diversity among members of the Bifidobacterium pseudolongum species, a widely distributed gut commensal of the animal kingdom.</title>
        <authorList>
            <person name="Lugli G.A."/>
            <person name="Duranti S."/>
            <person name="Albert K."/>
            <person name="Mancabelli L."/>
            <person name="Napoli S."/>
            <person name="Viappiani A."/>
            <person name="Anzalone R."/>
            <person name="Longhi G."/>
            <person name="Milani C."/>
            <person name="Turroni F."/>
            <person name="Alessandri G."/>
            <person name="Sela D.A."/>
            <person name="Van Sinderen D."/>
            <person name="Ventura M."/>
        </authorList>
    </citation>
    <scope>NUCLEOTIDE SEQUENCE [LARGE SCALE GENOMIC DNA]</scope>
    <source>
        <strain evidence="1 2">2001B</strain>
    </source>
</reference>
<dbReference type="AlphaFoldDB" id="A0A4Q5B0B4"/>
<gene>
    <name evidence="1" type="ORF">PG2001B_0624</name>
</gene>
<accession>A0A4Q5B0B4</accession>
<dbReference type="InterPro" id="IPR029060">
    <property type="entry name" value="PIN-like_dom_sf"/>
</dbReference>
<dbReference type="Proteomes" id="UP000293208">
    <property type="component" value="Unassembled WGS sequence"/>
</dbReference>
<dbReference type="SUPFAM" id="SSF88723">
    <property type="entry name" value="PIN domain-like"/>
    <property type="match status" value="1"/>
</dbReference>
<dbReference type="RefSeq" id="WP_165368747.1">
    <property type="nucleotide sequence ID" value="NZ_RYUY01000001.1"/>
</dbReference>
<evidence type="ECO:0000313" key="2">
    <source>
        <dbReference type="Proteomes" id="UP000293208"/>
    </source>
</evidence>
<dbReference type="InterPro" id="IPR016541">
    <property type="entry name" value="UCP008505"/>
</dbReference>
<protein>
    <submittedName>
        <fullName evidence="1">Twitching motility protein PilT</fullName>
    </submittedName>
</protein>
<sequence length="188" mass="21219">MPDSYLVDSNVLISAHRVHYPFSTRIFHPFWQALEQASSNGVLLMLDVVYEELVLNPTSNNQPDLLSQWTESVFKDKVLSRKTDEILAAYVAVQDYLVSCRCYTQHAVDLWSEESKADPWLIAAAKVIGAAIVTDEGMDKPTPRQPIKKEPKIPDVASAFNVQTCTTRQLLDDTRLFKASTYPIQPSF</sequence>
<name>A0A4Q5B0B4_9BIFI</name>
<comment type="caution">
    <text evidence="1">The sequence shown here is derived from an EMBL/GenBank/DDBJ whole genome shotgun (WGS) entry which is preliminary data.</text>
</comment>
<dbReference type="EMBL" id="RYUY01000001">
    <property type="protein sequence ID" value="RYQ40741.1"/>
    <property type="molecule type" value="Genomic_DNA"/>
</dbReference>